<feature type="non-terminal residue" evidence="6">
    <location>
        <position position="1"/>
    </location>
</feature>
<dbReference type="InterPro" id="IPR038156">
    <property type="entry name" value="PCS_N_sf"/>
</dbReference>
<accession>A0A0B1S6I2</accession>
<dbReference type="GO" id="GO:0046872">
    <property type="term" value="F:metal ion binding"/>
    <property type="evidence" value="ECO:0007669"/>
    <property type="project" value="UniProtKB-KW"/>
</dbReference>
<dbReference type="GO" id="GO:0010273">
    <property type="term" value="P:detoxification of copper ion"/>
    <property type="evidence" value="ECO:0007669"/>
    <property type="project" value="TreeGrafter"/>
</dbReference>
<dbReference type="InterPro" id="IPR038765">
    <property type="entry name" value="Papain-like_cys_pep_sf"/>
</dbReference>
<dbReference type="PANTHER" id="PTHR33447">
    <property type="entry name" value="GLUTATHIONE GAMMA-GLUTAMYLCYSTEINYLTRANSFERASE"/>
    <property type="match status" value="1"/>
</dbReference>
<evidence type="ECO:0000256" key="4">
    <source>
        <dbReference type="ARBA" id="ARBA00022723"/>
    </source>
</evidence>
<reference evidence="6 7" key="1">
    <citation type="submission" date="2014-03" db="EMBL/GenBank/DDBJ databases">
        <title>Draft genome of the hookworm Oesophagostomum dentatum.</title>
        <authorList>
            <person name="Mitreva M."/>
        </authorList>
    </citation>
    <scope>NUCLEOTIDE SEQUENCE [LARGE SCALE GENOMIC DNA]</scope>
    <source>
        <strain evidence="6 7">OD-Hann</strain>
    </source>
</reference>
<dbReference type="Gene3D" id="3.90.70.30">
    <property type="entry name" value="Phytochelatin synthase, N-terminal domain"/>
    <property type="match status" value="1"/>
</dbReference>
<keyword evidence="3" id="KW-0808">Transferase</keyword>
<dbReference type="InterPro" id="IPR007719">
    <property type="entry name" value="PCS_N"/>
</dbReference>
<organism evidence="6 7">
    <name type="scientific">Oesophagostomum dentatum</name>
    <name type="common">Nodular worm</name>
    <dbReference type="NCBI Taxonomy" id="61180"/>
    <lineage>
        <taxon>Eukaryota</taxon>
        <taxon>Metazoa</taxon>
        <taxon>Ecdysozoa</taxon>
        <taxon>Nematoda</taxon>
        <taxon>Chromadorea</taxon>
        <taxon>Rhabditida</taxon>
        <taxon>Rhabditina</taxon>
        <taxon>Rhabditomorpha</taxon>
        <taxon>Strongyloidea</taxon>
        <taxon>Strongylidae</taxon>
        <taxon>Oesophagostomum</taxon>
    </lineage>
</organism>
<keyword evidence="2" id="KW-0104">Cadmium</keyword>
<dbReference type="Pfam" id="PF05023">
    <property type="entry name" value="Phytochelatin"/>
    <property type="match status" value="1"/>
</dbReference>
<dbReference type="OrthoDB" id="448954at2759"/>
<dbReference type="EMBL" id="KN607049">
    <property type="protein sequence ID" value="KHJ79087.1"/>
    <property type="molecule type" value="Genomic_DNA"/>
</dbReference>
<dbReference type="PROSITE" id="PS51443">
    <property type="entry name" value="PCS"/>
    <property type="match status" value="1"/>
</dbReference>
<gene>
    <name evidence="6" type="ORF">OESDEN_21275</name>
</gene>
<proteinExistence type="predicted"/>
<dbReference type="EC" id="2.3.2.15" evidence="1"/>
<evidence type="ECO:0000256" key="1">
    <source>
        <dbReference type="ARBA" id="ARBA00012468"/>
    </source>
</evidence>
<keyword evidence="7" id="KW-1185">Reference proteome</keyword>
<dbReference type="Proteomes" id="UP000053660">
    <property type="component" value="Unassembled WGS sequence"/>
</dbReference>
<dbReference type="GO" id="GO:0016756">
    <property type="term" value="F:glutathione gamma-glutamylcysteinyltransferase activity"/>
    <property type="evidence" value="ECO:0007669"/>
    <property type="project" value="UniProtKB-EC"/>
</dbReference>
<dbReference type="PANTHER" id="PTHR33447:SF2">
    <property type="entry name" value="GLUTATHIONE GAMMA-GLUTAMYLCYSTEINYLTRANSFERASE"/>
    <property type="match status" value="1"/>
</dbReference>
<evidence type="ECO:0000313" key="6">
    <source>
        <dbReference type="EMBL" id="KHJ79087.1"/>
    </source>
</evidence>
<evidence type="ECO:0000256" key="2">
    <source>
        <dbReference type="ARBA" id="ARBA00022539"/>
    </source>
</evidence>
<dbReference type="SUPFAM" id="SSF54001">
    <property type="entry name" value="Cysteine proteinases"/>
    <property type="match status" value="1"/>
</dbReference>
<evidence type="ECO:0000259" key="5">
    <source>
        <dbReference type="PROSITE" id="PS51443"/>
    </source>
</evidence>
<dbReference type="GO" id="GO:0046938">
    <property type="term" value="P:phytochelatin biosynthetic process"/>
    <property type="evidence" value="ECO:0007669"/>
    <property type="project" value="InterPro"/>
</dbReference>
<evidence type="ECO:0000313" key="7">
    <source>
        <dbReference type="Proteomes" id="UP000053660"/>
    </source>
</evidence>
<keyword evidence="4" id="KW-0479">Metal-binding</keyword>
<sequence>RNFLDFLSRFREDVLESVRSDTEVIVASYDRSQLKQTGTGHFSPLAAYHSQSDKVLIMDVARFKYPPHWVTLSQLQQAMCTLDSSTKRPRGVNEYLMIFCCYDDINMTVKPCMM</sequence>
<dbReference type="AlphaFoldDB" id="A0A0B1S6I2"/>
<feature type="domain" description="Peptidase C83" evidence="5">
    <location>
        <begin position="1"/>
        <end position="100"/>
    </location>
</feature>
<dbReference type="GO" id="GO:0098849">
    <property type="term" value="P:cellular detoxification of cadmium ion"/>
    <property type="evidence" value="ECO:0007669"/>
    <property type="project" value="TreeGrafter"/>
</dbReference>
<dbReference type="InterPro" id="IPR040409">
    <property type="entry name" value="PCS-like"/>
</dbReference>
<protein>
    <recommendedName>
        <fullName evidence="1">glutathione gamma-glutamylcysteinyltransferase</fullName>
        <ecNumber evidence="1">2.3.2.15</ecNumber>
    </recommendedName>
</protein>
<evidence type="ECO:0000256" key="3">
    <source>
        <dbReference type="ARBA" id="ARBA00022679"/>
    </source>
</evidence>
<name>A0A0B1S6I2_OESDE</name>